<dbReference type="Proteomes" id="UP000071561">
    <property type="component" value="Chromosome"/>
</dbReference>
<dbReference type="PATRIC" id="fig|188932.3.peg.2488"/>
<evidence type="ECO:0000313" key="3">
    <source>
        <dbReference type="Proteomes" id="UP000071561"/>
    </source>
</evidence>
<proteinExistence type="predicted"/>
<accession>A0A127VD37</accession>
<keyword evidence="3" id="KW-1185">Reference proteome</keyword>
<dbReference type="AlphaFoldDB" id="A0A127VD37"/>
<sequence>MKTKIILSTLVIVVFVLLTFIFSKNEAKVDGYDIYGFPFTFYKYTEGKLSNPSEYAKLGFYLKFFIYDLLILVFSIFIVNYIAYKVLK</sequence>
<organism evidence="2 3">
    <name type="scientific">Pedobacter cryoconitis</name>
    <dbReference type="NCBI Taxonomy" id="188932"/>
    <lineage>
        <taxon>Bacteria</taxon>
        <taxon>Pseudomonadati</taxon>
        <taxon>Bacteroidota</taxon>
        <taxon>Sphingobacteriia</taxon>
        <taxon>Sphingobacteriales</taxon>
        <taxon>Sphingobacteriaceae</taxon>
        <taxon>Pedobacter</taxon>
    </lineage>
</organism>
<name>A0A127VD37_9SPHI</name>
<protein>
    <submittedName>
        <fullName evidence="2">Uncharacterized protein</fullName>
    </submittedName>
</protein>
<evidence type="ECO:0000256" key="1">
    <source>
        <dbReference type="SAM" id="Phobius"/>
    </source>
</evidence>
<gene>
    <name evidence="2" type="ORF">AY601_2379</name>
</gene>
<keyword evidence="1" id="KW-0812">Transmembrane</keyword>
<reference evidence="2 3" key="1">
    <citation type="submission" date="2016-03" db="EMBL/GenBank/DDBJ databases">
        <title>Complete genome sequence of Pedobacter cryoconitis PAMC 27485.</title>
        <authorList>
            <person name="Lee J."/>
            <person name="Kim O.-S."/>
        </authorList>
    </citation>
    <scope>NUCLEOTIDE SEQUENCE [LARGE SCALE GENOMIC DNA]</scope>
    <source>
        <strain evidence="2 3">PAMC 27485</strain>
    </source>
</reference>
<dbReference type="EMBL" id="CP014504">
    <property type="protein sequence ID" value="AMP99273.1"/>
    <property type="molecule type" value="Genomic_DNA"/>
</dbReference>
<keyword evidence="1" id="KW-1133">Transmembrane helix</keyword>
<keyword evidence="1" id="KW-0472">Membrane</keyword>
<feature type="transmembrane region" description="Helical" evidence="1">
    <location>
        <begin position="64"/>
        <end position="84"/>
    </location>
</feature>
<evidence type="ECO:0000313" key="2">
    <source>
        <dbReference type="EMBL" id="AMP99273.1"/>
    </source>
</evidence>
<dbReference type="KEGG" id="pcm:AY601_2379"/>